<gene>
    <name evidence="1" type="ORF">UFOVP71_447</name>
</gene>
<name>A0A6J5TC72_9CAUD</name>
<organism evidence="1">
    <name type="scientific">uncultured Caudovirales phage</name>
    <dbReference type="NCBI Taxonomy" id="2100421"/>
    <lineage>
        <taxon>Viruses</taxon>
        <taxon>Duplodnaviria</taxon>
        <taxon>Heunggongvirae</taxon>
        <taxon>Uroviricota</taxon>
        <taxon>Caudoviricetes</taxon>
        <taxon>Peduoviridae</taxon>
        <taxon>Maltschvirus</taxon>
        <taxon>Maltschvirus maltsch</taxon>
    </lineage>
</organism>
<sequence length="389" mass="44577">MNKNSELRNSLLFFVDEAIGFRKSLHHFHRWLETGEQSELEALIIEVGREHFVDLWPLLNFVKDDNHADGLIALKAARERGLYVPRSWAKKLVRLTPLTVDLFSSETDIFQNTTKAWALRDWIDSNKTRVDPLSVLGMQLQLLMDSKTDFFKLFELLDMFFGDTLLSCVINDDINFFAQMVSEYYPSQQEYINKLSAAIIDNPDLNWKDALSRNQIKSKLWLIEKLSELDIIPKTRKVTEHETTTLIVGGWVGMIPFLSNMLGKNLDSVINVDIDTSVHDAASKLNIGTHNKFRNAGNDIREINLSTYKKLLIVDTIVEHFKDHGDWVKTLPKGTTVILQGNDMFDVPDHVNCHNSLEEFLDGCGLNTILWSGELNLYKCTRFMAIGKV</sequence>
<evidence type="ECO:0000313" key="1">
    <source>
        <dbReference type="EMBL" id="CAB4241909.1"/>
    </source>
</evidence>
<accession>A0A6J5TC72</accession>
<reference evidence="1" key="1">
    <citation type="submission" date="2020-05" db="EMBL/GenBank/DDBJ databases">
        <authorList>
            <person name="Chiriac C."/>
            <person name="Salcher M."/>
            <person name="Ghai R."/>
            <person name="Kavagutti S V."/>
        </authorList>
    </citation>
    <scope>NUCLEOTIDE SEQUENCE</scope>
</reference>
<dbReference type="EMBL" id="LR797824">
    <property type="protein sequence ID" value="CAB4241909.1"/>
    <property type="molecule type" value="Genomic_DNA"/>
</dbReference>
<proteinExistence type="predicted"/>
<protein>
    <submittedName>
        <fullName evidence="1">Uncharacterized protein</fullName>
    </submittedName>
</protein>